<feature type="region of interest" description="Disordered" evidence="1">
    <location>
        <begin position="1037"/>
        <end position="1080"/>
    </location>
</feature>
<evidence type="ECO:0000313" key="2">
    <source>
        <dbReference type="EMBL" id="KLO12543.1"/>
    </source>
</evidence>
<dbReference type="InParanoid" id="A0A0H2RSW4"/>
<dbReference type="AlphaFoldDB" id="A0A0H2RSW4"/>
<sequence length="1133" mass="128426">MCLDNRAESSARYINGQLATLYENAKHCSLKHTDHRKPMPSAVEYATFLYEFFGPGNKTRPDHKRTDLSFYAKFGVPRLEFVCNHETILFLKLKEGHYDLEYKKQNHKRTQIENIKDITLAYRLEFKTRSVDKFQFSEIGNSDEYYIDMHILNMSTAQFVLEHSHIPGVTDAINEKSYLTKDQKLHALQYYLKLYLHVFKCAGLHVLYSLPDYDNLLSTIATVDYSSISQRSLAVDKVFGIDITAINLYLRKLWLESAAYIDDHGCSHDHHEHRFKHYLAEHRTTWNDSTEDYHIHMKFGPLRVRAMCKREVVLYLDLQDILFHAGGTFSEHPQHRFSGWKIAFIVDIVGEEDCHGSVQRVILKIETARYCEHLSSFGNQTFEEEIIINLRRTLVTYLTEYYLLLINTWGHRCVFVDEPHVGPDGPDEDPTLDPHGCDCPDEHSCGHTGGVRWGILHRKFIEHSHCGEFDIVTAVTQGSINAAFKAIWEAAERRARNLGSRHTWENLTTERDTCIADYSFVHEHHGEEVFFSATFGAPKVELVCYEGSHKAIVHFTIQDGYFKTLGENKCLMPGSESYSFSNWTVAFEVELKMVDAKEESLSGTILKRFGPKGTHAFKQLILDFSTADLCSSKTSWTGLVDDADCCVIRARRAAIVHYFKQHYFPAFKRAHHHVLHTVPLFDKESSSHHKHSVTSLKFQLVPFTAYEGCCVSGIYGKQRFIFDRNMVVFFGMVDHHHMPKGFLPPGINWVGGVGADIPHGTVCLSKKTFLDAQILRKLEVINKETTIFATMGNVERGEWKPELTSWKKHAVKQNLTCNFVPGKSTCDSLEFHWLNRDNWMYTHDGDLNGNGVYKVKCTTNNTVSIPTTKTKDCVISIKGRVDLSLSYEGDGRDWDAEMYTTWSAAVKFVSDGQGLKVHVLPAKIVPEFHNSRCEGSLGHSTHEETFKRLREQFPHSIDFSSIHQALKASFEGCWSGLYIDAHDMIVSKPVFNRRGDLLLELAHKIVEVKESSVSKKPSLFTRTYSSVKETASVIVNGHASTNGHTNGVTVTNGHSFQKSDDKSPATPTTPSSGIFSPALSRTTSKTSVTSVKSTSSSKTISNKVSGVFHSVMSKSSVVEGEEDQFVDVPAAKV</sequence>
<name>A0A0H2RSW4_9AGAM</name>
<proteinExistence type="predicted"/>
<gene>
    <name evidence="2" type="ORF">SCHPADRAFT_410840</name>
</gene>
<evidence type="ECO:0000256" key="1">
    <source>
        <dbReference type="SAM" id="MobiDB-lite"/>
    </source>
</evidence>
<evidence type="ECO:0000313" key="3">
    <source>
        <dbReference type="Proteomes" id="UP000053477"/>
    </source>
</evidence>
<dbReference type="STRING" id="27342.A0A0H2RSW4"/>
<feature type="compositionally biased region" description="Low complexity" evidence="1">
    <location>
        <begin position="1041"/>
        <end position="1054"/>
    </location>
</feature>
<keyword evidence="3" id="KW-1185">Reference proteome</keyword>
<feature type="compositionally biased region" description="Polar residues" evidence="1">
    <location>
        <begin position="1065"/>
        <end position="1074"/>
    </location>
</feature>
<dbReference type="Proteomes" id="UP000053477">
    <property type="component" value="Unassembled WGS sequence"/>
</dbReference>
<organism evidence="2 3">
    <name type="scientific">Schizopora paradoxa</name>
    <dbReference type="NCBI Taxonomy" id="27342"/>
    <lineage>
        <taxon>Eukaryota</taxon>
        <taxon>Fungi</taxon>
        <taxon>Dikarya</taxon>
        <taxon>Basidiomycota</taxon>
        <taxon>Agaricomycotina</taxon>
        <taxon>Agaricomycetes</taxon>
        <taxon>Hymenochaetales</taxon>
        <taxon>Schizoporaceae</taxon>
        <taxon>Schizopora</taxon>
    </lineage>
</organism>
<accession>A0A0H2RSW4</accession>
<dbReference type="OrthoDB" id="5429442at2759"/>
<reference evidence="2 3" key="1">
    <citation type="submission" date="2015-04" db="EMBL/GenBank/DDBJ databases">
        <title>Complete genome sequence of Schizopora paradoxa KUC8140, a cosmopolitan wood degrader in East Asia.</title>
        <authorList>
            <consortium name="DOE Joint Genome Institute"/>
            <person name="Min B."/>
            <person name="Park H."/>
            <person name="Jang Y."/>
            <person name="Kim J.-J."/>
            <person name="Kim K.H."/>
            <person name="Pangilinan J."/>
            <person name="Lipzen A."/>
            <person name="Riley R."/>
            <person name="Grigoriev I.V."/>
            <person name="Spatafora J.W."/>
            <person name="Choi I.-G."/>
        </authorList>
    </citation>
    <scope>NUCLEOTIDE SEQUENCE [LARGE SCALE GENOMIC DNA]</scope>
    <source>
        <strain evidence="2 3">KUC8140</strain>
    </source>
</reference>
<dbReference type="EMBL" id="KQ085975">
    <property type="protein sequence ID" value="KLO12543.1"/>
    <property type="molecule type" value="Genomic_DNA"/>
</dbReference>
<protein>
    <submittedName>
        <fullName evidence="2">Uncharacterized protein</fullName>
    </submittedName>
</protein>